<sequence>MYKVAEKKKQEFLQNSQEARERAEFLLLMKGDPFCPQNRLGFYKIYAEYKVVDLPVLSSK</sequence>
<accession>A0A087UDH0</accession>
<gene>
    <name evidence="1" type="ORF">X975_22725</name>
</gene>
<protein>
    <submittedName>
        <fullName evidence="1">Uncharacterized protein</fullName>
    </submittedName>
</protein>
<organism evidence="1 2">
    <name type="scientific">Stegodyphus mimosarum</name>
    <name type="common">African social velvet spider</name>
    <dbReference type="NCBI Taxonomy" id="407821"/>
    <lineage>
        <taxon>Eukaryota</taxon>
        <taxon>Metazoa</taxon>
        <taxon>Ecdysozoa</taxon>
        <taxon>Arthropoda</taxon>
        <taxon>Chelicerata</taxon>
        <taxon>Arachnida</taxon>
        <taxon>Araneae</taxon>
        <taxon>Araneomorphae</taxon>
        <taxon>Entelegynae</taxon>
        <taxon>Eresoidea</taxon>
        <taxon>Eresidae</taxon>
        <taxon>Stegodyphus</taxon>
    </lineage>
</organism>
<dbReference type="EMBL" id="KK119335">
    <property type="protein sequence ID" value="KFM75409.1"/>
    <property type="molecule type" value="Genomic_DNA"/>
</dbReference>
<dbReference type="AlphaFoldDB" id="A0A087UDH0"/>
<keyword evidence="2" id="KW-1185">Reference proteome</keyword>
<name>A0A087UDH0_STEMI</name>
<feature type="non-terminal residue" evidence="1">
    <location>
        <position position="60"/>
    </location>
</feature>
<dbReference type="Proteomes" id="UP000054359">
    <property type="component" value="Unassembled WGS sequence"/>
</dbReference>
<proteinExistence type="predicted"/>
<evidence type="ECO:0000313" key="1">
    <source>
        <dbReference type="EMBL" id="KFM75409.1"/>
    </source>
</evidence>
<reference evidence="1 2" key="1">
    <citation type="submission" date="2013-11" db="EMBL/GenBank/DDBJ databases">
        <title>Genome sequencing of Stegodyphus mimosarum.</title>
        <authorList>
            <person name="Bechsgaard J."/>
        </authorList>
    </citation>
    <scope>NUCLEOTIDE SEQUENCE [LARGE SCALE GENOMIC DNA]</scope>
</reference>
<evidence type="ECO:0000313" key="2">
    <source>
        <dbReference type="Proteomes" id="UP000054359"/>
    </source>
</evidence>